<evidence type="ECO:0000259" key="2">
    <source>
        <dbReference type="Pfam" id="PF01243"/>
    </source>
</evidence>
<evidence type="ECO:0000256" key="1">
    <source>
        <dbReference type="ARBA" id="ARBA00023002"/>
    </source>
</evidence>
<proteinExistence type="predicted"/>
<dbReference type="PATRIC" id="fig|1449976.3.peg.2300"/>
<dbReference type="STRING" id="1449976.KALB_2301"/>
<dbReference type="KEGG" id="kal:KALB_2301"/>
<dbReference type="AlphaFoldDB" id="W5W4I1"/>
<dbReference type="GO" id="GO:0070967">
    <property type="term" value="F:coenzyme F420 binding"/>
    <property type="evidence" value="ECO:0007669"/>
    <property type="project" value="TreeGrafter"/>
</dbReference>
<name>W5W4I1_9PSEU</name>
<gene>
    <name evidence="3" type="ORF">KALB_2301</name>
</gene>
<dbReference type="Gene3D" id="2.30.110.10">
    <property type="entry name" value="Electron Transport, Fmn-binding Protein, Chain A"/>
    <property type="match status" value="1"/>
</dbReference>
<protein>
    <recommendedName>
        <fullName evidence="2">Pyridoxamine 5'-phosphate oxidase N-terminal domain-containing protein</fullName>
    </recommendedName>
</protein>
<dbReference type="PANTHER" id="PTHR35176:SF6">
    <property type="entry name" value="HEME OXYGENASE HI_0854-RELATED"/>
    <property type="match status" value="1"/>
</dbReference>
<sequence>MLMIFTEAEARYLHDRDLGRLATIGPAGAPQNHPVAFWVDERAGTIDIGGPDLAASRKYRNIQADPRVSLVVDDNAPHPVGPGGQRGRGVEIRGVAELVRVERPLIPGFSQDVIRLRPRRIVTWNVDAPGGGSRNV</sequence>
<dbReference type="Pfam" id="PF01243">
    <property type="entry name" value="PNPOx_N"/>
    <property type="match status" value="1"/>
</dbReference>
<evidence type="ECO:0000313" key="4">
    <source>
        <dbReference type="Proteomes" id="UP000019225"/>
    </source>
</evidence>
<dbReference type="GO" id="GO:0005829">
    <property type="term" value="C:cytosol"/>
    <property type="evidence" value="ECO:0007669"/>
    <property type="project" value="TreeGrafter"/>
</dbReference>
<dbReference type="InterPro" id="IPR024031">
    <property type="entry name" value="MSMEG_5819/OxyR"/>
</dbReference>
<feature type="domain" description="Pyridoxamine 5'-phosphate oxidase N-terminal" evidence="2">
    <location>
        <begin position="6"/>
        <end position="105"/>
    </location>
</feature>
<keyword evidence="4" id="KW-1185">Reference proteome</keyword>
<organism evidence="3 4">
    <name type="scientific">Kutzneria albida DSM 43870</name>
    <dbReference type="NCBI Taxonomy" id="1449976"/>
    <lineage>
        <taxon>Bacteria</taxon>
        <taxon>Bacillati</taxon>
        <taxon>Actinomycetota</taxon>
        <taxon>Actinomycetes</taxon>
        <taxon>Pseudonocardiales</taxon>
        <taxon>Pseudonocardiaceae</taxon>
        <taxon>Kutzneria</taxon>
    </lineage>
</organism>
<dbReference type="eggNOG" id="COG3467">
    <property type="taxonomic scope" value="Bacteria"/>
</dbReference>
<accession>W5W4I1</accession>
<dbReference type="EMBL" id="CP007155">
    <property type="protein sequence ID" value="AHH95670.1"/>
    <property type="molecule type" value="Genomic_DNA"/>
</dbReference>
<keyword evidence="1" id="KW-0560">Oxidoreductase</keyword>
<dbReference type="HOGENOM" id="CLU_125990_1_0_11"/>
<dbReference type="PANTHER" id="PTHR35176">
    <property type="entry name" value="HEME OXYGENASE HI_0854-RELATED"/>
    <property type="match status" value="1"/>
</dbReference>
<dbReference type="InterPro" id="IPR012349">
    <property type="entry name" value="Split_barrel_FMN-bd"/>
</dbReference>
<dbReference type="NCBIfam" id="TIGR04023">
    <property type="entry name" value="PPOX_MSMEG_5819"/>
    <property type="match status" value="1"/>
</dbReference>
<dbReference type="SUPFAM" id="SSF50475">
    <property type="entry name" value="FMN-binding split barrel"/>
    <property type="match status" value="1"/>
</dbReference>
<dbReference type="InterPro" id="IPR011576">
    <property type="entry name" value="Pyridox_Oxase_N"/>
</dbReference>
<dbReference type="GO" id="GO:0016627">
    <property type="term" value="F:oxidoreductase activity, acting on the CH-CH group of donors"/>
    <property type="evidence" value="ECO:0007669"/>
    <property type="project" value="TreeGrafter"/>
</dbReference>
<reference evidence="3 4" key="1">
    <citation type="journal article" date="2014" name="BMC Genomics">
        <title>Complete genome sequence of producer of the glycopeptide antibiotic Aculeximycin Kutzneria albida DSM 43870T, a representative of minor genus of Pseudonocardiaceae.</title>
        <authorList>
            <person name="Rebets Y."/>
            <person name="Tokovenko B."/>
            <person name="Lushchyk I."/>
            <person name="Ruckert C."/>
            <person name="Zaburannyi N."/>
            <person name="Bechthold A."/>
            <person name="Kalinowski J."/>
            <person name="Luzhetskyy A."/>
        </authorList>
    </citation>
    <scope>NUCLEOTIDE SEQUENCE [LARGE SCALE GENOMIC DNA]</scope>
    <source>
        <strain evidence="3">DSM 43870</strain>
    </source>
</reference>
<evidence type="ECO:0000313" key="3">
    <source>
        <dbReference type="EMBL" id="AHH95670.1"/>
    </source>
</evidence>
<dbReference type="Proteomes" id="UP000019225">
    <property type="component" value="Chromosome"/>
</dbReference>
<dbReference type="InterPro" id="IPR052019">
    <property type="entry name" value="F420H2_bilvrd_red/Heme_oxyg"/>
</dbReference>